<evidence type="ECO:0000256" key="5">
    <source>
        <dbReference type="ARBA" id="ARBA00022840"/>
    </source>
</evidence>
<reference evidence="9 10" key="1">
    <citation type="submission" date="2024-03" db="EMBL/GenBank/DDBJ databases">
        <authorList>
            <person name="Martinez-Hernandez J."/>
        </authorList>
    </citation>
    <scope>NUCLEOTIDE SEQUENCE [LARGE SCALE GENOMIC DNA]</scope>
</reference>
<dbReference type="Gene3D" id="3.30.300.30">
    <property type="match status" value="1"/>
</dbReference>
<dbReference type="InterPro" id="IPR020845">
    <property type="entry name" value="AMP-binding_CS"/>
</dbReference>
<organism evidence="9 10">
    <name type="scientific">Lupinus luteus</name>
    <name type="common">European yellow lupine</name>
    <dbReference type="NCBI Taxonomy" id="3873"/>
    <lineage>
        <taxon>Eukaryota</taxon>
        <taxon>Viridiplantae</taxon>
        <taxon>Streptophyta</taxon>
        <taxon>Embryophyta</taxon>
        <taxon>Tracheophyta</taxon>
        <taxon>Spermatophyta</taxon>
        <taxon>Magnoliopsida</taxon>
        <taxon>eudicotyledons</taxon>
        <taxon>Gunneridae</taxon>
        <taxon>Pentapetalae</taxon>
        <taxon>rosids</taxon>
        <taxon>fabids</taxon>
        <taxon>Fabales</taxon>
        <taxon>Fabaceae</taxon>
        <taxon>Papilionoideae</taxon>
        <taxon>50 kb inversion clade</taxon>
        <taxon>genistoids sensu lato</taxon>
        <taxon>core genistoids</taxon>
        <taxon>Genisteae</taxon>
        <taxon>Lupinus</taxon>
    </lineage>
</organism>
<dbReference type="PROSITE" id="PS00455">
    <property type="entry name" value="AMP_BINDING"/>
    <property type="match status" value="1"/>
</dbReference>
<comment type="caution">
    <text evidence="9">The sequence shown here is derived from an EMBL/GenBank/DDBJ whole genome shotgun (WGS) entry which is preliminary data.</text>
</comment>
<dbReference type="Gene3D" id="3.40.50.12780">
    <property type="entry name" value="N-terminal domain of ligase-like"/>
    <property type="match status" value="2"/>
</dbReference>
<dbReference type="GO" id="GO:0005524">
    <property type="term" value="F:ATP binding"/>
    <property type="evidence" value="ECO:0007669"/>
    <property type="project" value="UniProtKB-KW"/>
</dbReference>
<sequence length="491" mass="54199">MDPTHDDHEEFIFRSKLPDISIPTHLPLHTYLFENLSQFKDRPCLIDGNTGEIFTYVDVELTTRKVAAGLNNIGIKQYDVILILLHNCPQFVFAFLGASYCGAIVSSGNPLYTTAEIAKQAIASNSKLIITQSSCVEKVKDFARENSIKVMCIDTPSEGDYLNFSELITSDESDIPTVEISPDDVVALPYSSGTTGKPKGVMLTHKGLVTTVAQQVAGENPNIYLHSKDVILCVLPLYHIFAINSALLCGLRVGAAILIMQRFEIIKVLELVQKHKVTFAPFVPPIILAIAKNPEVERYDLSSIRMIMSGAAPLGKELVEAWNAKLPKVTLGQWCHSCVGYLNDPEATKINIDEGGWLHSGDIGYIADNDELFVVDRLKEIIKYKGYQVAPAELEDILISHSHILDAAVVSMKDEDGEEVPVAYVVRSNGSEISEDEIKQYISKQVVFYKRIKRVFFVDSIPKAPSGKILRKDLRARLAAGTVNLGASYTA</sequence>
<dbReference type="FunFam" id="3.40.50.12780:FF:000003">
    <property type="entry name" value="Long-chain-fatty-acid--CoA ligase FadD"/>
    <property type="match status" value="1"/>
</dbReference>
<keyword evidence="4" id="KW-0547">Nucleotide-binding</keyword>
<evidence type="ECO:0000256" key="2">
    <source>
        <dbReference type="ARBA" id="ARBA00012959"/>
    </source>
</evidence>
<evidence type="ECO:0000256" key="4">
    <source>
        <dbReference type="ARBA" id="ARBA00022741"/>
    </source>
</evidence>
<dbReference type="CDD" id="cd05904">
    <property type="entry name" value="4CL"/>
    <property type="match status" value="1"/>
</dbReference>
<keyword evidence="10" id="KW-1185">Reference proteome</keyword>
<dbReference type="InterPro" id="IPR042099">
    <property type="entry name" value="ANL_N_sf"/>
</dbReference>
<evidence type="ECO:0000259" key="8">
    <source>
        <dbReference type="Pfam" id="PF13193"/>
    </source>
</evidence>
<gene>
    <name evidence="9" type="ORF">LLUT_LOCUS31421</name>
</gene>
<comment type="similarity">
    <text evidence="1">Belongs to the ATP-dependent AMP-binding enzyme family.</text>
</comment>
<name>A0AAV1YAL9_LUPLU</name>
<dbReference type="Pfam" id="PF00501">
    <property type="entry name" value="AMP-binding"/>
    <property type="match status" value="1"/>
</dbReference>
<dbReference type="InterPro" id="IPR025110">
    <property type="entry name" value="AMP-bd_C"/>
</dbReference>
<dbReference type="InterPro" id="IPR000873">
    <property type="entry name" value="AMP-dep_synth/lig_dom"/>
</dbReference>
<dbReference type="Proteomes" id="UP001497480">
    <property type="component" value="Unassembled WGS sequence"/>
</dbReference>
<dbReference type="Pfam" id="PF13193">
    <property type="entry name" value="AMP-binding_C"/>
    <property type="match status" value="1"/>
</dbReference>
<feature type="domain" description="AMP-binding enzyme C-terminal" evidence="8">
    <location>
        <begin position="393"/>
        <end position="468"/>
    </location>
</feature>
<evidence type="ECO:0000256" key="3">
    <source>
        <dbReference type="ARBA" id="ARBA00022598"/>
    </source>
</evidence>
<keyword evidence="5" id="KW-0067">ATP-binding</keyword>
<accession>A0AAV1YAL9</accession>
<dbReference type="PANTHER" id="PTHR24096:SF149">
    <property type="entry name" value="AMP-BINDING DOMAIN-CONTAINING PROTEIN-RELATED"/>
    <property type="match status" value="1"/>
</dbReference>
<evidence type="ECO:0000259" key="7">
    <source>
        <dbReference type="Pfam" id="PF00501"/>
    </source>
</evidence>
<evidence type="ECO:0000256" key="1">
    <source>
        <dbReference type="ARBA" id="ARBA00006432"/>
    </source>
</evidence>
<dbReference type="EMBL" id="CAXHTB010000022">
    <property type="protein sequence ID" value="CAL0330361.1"/>
    <property type="molecule type" value="Genomic_DNA"/>
</dbReference>
<dbReference type="FunFam" id="3.30.300.30:FF:000007">
    <property type="entry name" value="4-coumarate--CoA ligase 2"/>
    <property type="match status" value="1"/>
</dbReference>
<dbReference type="EC" id="6.2.1.12" evidence="2"/>
<dbReference type="GO" id="GO:0016207">
    <property type="term" value="F:4-coumarate-CoA ligase activity"/>
    <property type="evidence" value="ECO:0007669"/>
    <property type="project" value="UniProtKB-EC"/>
</dbReference>
<protein>
    <recommendedName>
        <fullName evidence="2">4-coumarate--CoA ligase</fullName>
        <ecNumber evidence="2">6.2.1.12</ecNumber>
    </recommendedName>
</protein>
<comment type="catalytic activity">
    <reaction evidence="6">
        <text>(E)-4-coumarate + ATP + CoA = (E)-4-coumaroyl-CoA + AMP + diphosphate</text>
        <dbReference type="Rhea" id="RHEA:19641"/>
        <dbReference type="ChEBI" id="CHEBI:12876"/>
        <dbReference type="ChEBI" id="CHEBI:30616"/>
        <dbReference type="ChEBI" id="CHEBI:33019"/>
        <dbReference type="ChEBI" id="CHEBI:57287"/>
        <dbReference type="ChEBI" id="CHEBI:85008"/>
        <dbReference type="ChEBI" id="CHEBI:456215"/>
        <dbReference type="EC" id="6.2.1.12"/>
    </reaction>
    <physiologicalReaction direction="left-to-right" evidence="6">
        <dbReference type="Rhea" id="RHEA:19642"/>
    </physiologicalReaction>
</comment>
<dbReference type="PANTHER" id="PTHR24096">
    <property type="entry name" value="LONG-CHAIN-FATTY-ACID--COA LIGASE"/>
    <property type="match status" value="1"/>
</dbReference>
<evidence type="ECO:0000313" key="9">
    <source>
        <dbReference type="EMBL" id="CAL0330361.1"/>
    </source>
</evidence>
<dbReference type="AlphaFoldDB" id="A0AAV1YAL9"/>
<feature type="domain" description="AMP-dependent synthetase/ligase" evidence="7">
    <location>
        <begin position="33"/>
        <end position="377"/>
    </location>
</feature>
<evidence type="ECO:0000313" key="10">
    <source>
        <dbReference type="Proteomes" id="UP001497480"/>
    </source>
</evidence>
<keyword evidence="3" id="KW-0436">Ligase</keyword>
<proteinExistence type="inferred from homology"/>
<evidence type="ECO:0000256" key="6">
    <source>
        <dbReference type="ARBA" id="ARBA00034252"/>
    </source>
</evidence>
<dbReference type="InterPro" id="IPR045851">
    <property type="entry name" value="AMP-bd_C_sf"/>
</dbReference>
<dbReference type="SUPFAM" id="SSF56801">
    <property type="entry name" value="Acetyl-CoA synthetase-like"/>
    <property type="match status" value="1"/>
</dbReference>